<evidence type="ECO:0000256" key="5">
    <source>
        <dbReference type="ARBA" id="ARBA00023159"/>
    </source>
</evidence>
<evidence type="ECO:0000256" key="2">
    <source>
        <dbReference type="ARBA" id="ARBA00005389"/>
    </source>
</evidence>
<comment type="function">
    <text evidence="9">Component of the Mediator complex, a coactivator involved in the regulated transcription of nearly all RNA polymerase II-dependent genes. Mediator functions as a bridge to convey information from gene-specific regulatory proteins to the basal RNA polymerase II transcription machinery. Mediator is recruited to promoters by direct interactions with regulatory proteins and serves as a scaffold for the assembly of a functional preinitiation complex with RNA polymerase II and the general transcription factors.</text>
</comment>
<comment type="subcellular location">
    <subcellularLocation>
        <location evidence="1 9">Nucleus</location>
    </subcellularLocation>
</comment>
<reference evidence="10" key="1">
    <citation type="journal article" date="2013" name="Genetics">
        <title>The draft genome and transcriptome of Panagrellus redivivus are shaped by the harsh demands of a free-living lifestyle.</title>
        <authorList>
            <person name="Srinivasan J."/>
            <person name="Dillman A.R."/>
            <person name="Macchietto M.G."/>
            <person name="Heikkinen L."/>
            <person name="Lakso M."/>
            <person name="Fracchia K.M."/>
            <person name="Antoshechkin I."/>
            <person name="Mortazavi A."/>
            <person name="Wong G."/>
            <person name="Sternberg P.W."/>
        </authorList>
    </citation>
    <scope>NUCLEOTIDE SEQUENCE [LARGE SCALE GENOMIC DNA]</scope>
    <source>
        <strain evidence="10">MT8872</strain>
    </source>
</reference>
<comment type="similarity">
    <text evidence="2 9">Belongs to the Mediator complex subunit 10 family.</text>
</comment>
<keyword evidence="10" id="KW-1185">Reference proteome</keyword>
<organism evidence="10 11">
    <name type="scientific">Panagrellus redivivus</name>
    <name type="common">Microworm</name>
    <dbReference type="NCBI Taxonomy" id="6233"/>
    <lineage>
        <taxon>Eukaryota</taxon>
        <taxon>Metazoa</taxon>
        <taxon>Ecdysozoa</taxon>
        <taxon>Nematoda</taxon>
        <taxon>Chromadorea</taxon>
        <taxon>Rhabditida</taxon>
        <taxon>Tylenchina</taxon>
        <taxon>Panagrolaimomorpha</taxon>
        <taxon>Panagrolaimoidea</taxon>
        <taxon>Panagrolaimidae</taxon>
        <taxon>Panagrellus</taxon>
    </lineage>
</organism>
<dbReference type="WBParaSite" id="Pan_g19724.t1">
    <property type="protein sequence ID" value="Pan_g19724.t1"/>
    <property type="gene ID" value="Pan_g19724"/>
</dbReference>
<evidence type="ECO:0000256" key="3">
    <source>
        <dbReference type="ARBA" id="ARBA00019617"/>
    </source>
</evidence>
<evidence type="ECO:0000256" key="9">
    <source>
        <dbReference type="RuleBase" id="RU364146"/>
    </source>
</evidence>
<keyword evidence="5 9" id="KW-0010">Activator</keyword>
<evidence type="ECO:0000256" key="4">
    <source>
        <dbReference type="ARBA" id="ARBA00023015"/>
    </source>
</evidence>
<accession>A0A7E4VF67</accession>
<sequence length="144" mass="16710">MAPGDPPSPPSHDEAKFTALEQTLEQFQENARHIGVIASEFTPRSQEPLNQRIHTMIHGLRQLDQLKDQFLDVRVPVELLSYVDEGKNPQLYTKETLERTLAKNKEVNGKIELYKKFRARLLVQLAQEQPRDVRDYLTYRPVDS</sequence>
<dbReference type="Pfam" id="PF09748">
    <property type="entry name" value="Med10"/>
    <property type="match status" value="1"/>
</dbReference>
<dbReference type="PANTHER" id="PTHR13345">
    <property type="entry name" value="MEDIATOR OF RNA POLYMERASE II TRANSCRIPTION SUBUNIT 10"/>
    <property type="match status" value="1"/>
</dbReference>
<evidence type="ECO:0000313" key="10">
    <source>
        <dbReference type="Proteomes" id="UP000492821"/>
    </source>
</evidence>
<protein>
    <recommendedName>
        <fullName evidence="3 9">Mediator of RNA polymerase II transcription subunit 10</fullName>
    </recommendedName>
    <alternativeName>
        <fullName evidence="8 9">Mediator complex subunit 10</fullName>
    </alternativeName>
</protein>
<evidence type="ECO:0000313" key="11">
    <source>
        <dbReference type="WBParaSite" id="Pan_g19724.t1"/>
    </source>
</evidence>
<dbReference type="GO" id="GO:0006357">
    <property type="term" value="P:regulation of transcription by RNA polymerase II"/>
    <property type="evidence" value="ECO:0007669"/>
    <property type="project" value="InterPro"/>
</dbReference>
<dbReference type="AlphaFoldDB" id="A0A7E4VF67"/>
<dbReference type="PANTHER" id="PTHR13345:SF13">
    <property type="entry name" value="MEDIATOR OF RNA POLYMERASE II TRANSCRIPTION SUBUNIT 10"/>
    <property type="match status" value="1"/>
</dbReference>
<name>A0A7E4VF67_PANRE</name>
<gene>
    <name evidence="9" type="primary">MED10</name>
</gene>
<keyword evidence="6 9" id="KW-0804">Transcription</keyword>
<evidence type="ECO:0000256" key="8">
    <source>
        <dbReference type="ARBA" id="ARBA00032004"/>
    </source>
</evidence>
<dbReference type="InterPro" id="IPR019145">
    <property type="entry name" value="Mediator_Med10"/>
</dbReference>
<dbReference type="GO" id="GO:0016592">
    <property type="term" value="C:mediator complex"/>
    <property type="evidence" value="ECO:0007669"/>
    <property type="project" value="InterPro"/>
</dbReference>
<evidence type="ECO:0000256" key="1">
    <source>
        <dbReference type="ARBA" id="ARBA00004123"/>
    </source>
</evidence>
<dbReference type="Proteomes" id="UP000492821">
    <property type="component" value="Unassembled WGS sequence"/>
</dbReference>
<evidence type="ECO:0000256" key="6">
    <source>
        <dbReference type="ARBA" id="ARBA00023163"/>
    </source>
</evidence>
<proteinExistence type="inferred from homology"/>
<dbReference type="GO" id="GO:0003712">
    <property type="term" value="F:transcription coregulator activity"/>
    <property type="evidence" value="ECO:0007669"/>
    <property type="project" value="InterPro"/>
</dbReference>
<comment type="subunit">
    <text evidence="9">Component of the Mediator complex.</text>
</comment>
<evidence type="ECO:0000256" key="7">
    <source>
        <dbReference type="ARBA" id="ARBA00023242"/>
    </source>
</evidence>
<keyword evidence="4 9" id="KW-0805">Transcription regulation</keyword>
<keyword evidence="7 9" id="KW-0539">Nucleus</keyword>
<reference evidence="11" key="2">
    <citation type="submission" date="2020-10" db="UniProtKB">
        <authorList>
            <consortium name="WormBaseParasite"/>
        </authorList>
    </citation>
    <scope>IDENTIFICATION</scope>
</reference>